<dbReference type="PATRIC" id="fig|401562.3.peg.1173"/>
<dbReference type="OrthoDB" id="997641at2"/>
<dbReference type="RefSeq" id="WP_058634695.1">
    <property type="nucleotide sequence ID" value="NZ_LDPZ01000018.1"/>
</dbReference>
<dbReference type="NCBIfam" id="TIGR01705">
    <property type="entry name" value="MTA_SAH-nuc-hyp"/>
    <property type="match status" value="1"/>
</dbReference>
<keyword evidence="2" id="KW-0326">Glycosidase</keyword>
<name>A0A175R8Q5_9HYPH</name>
<organism evidence="2 3">
    <name type="scientific">Aureimonas ureilytica</name>
    <dbReference type="NCBI Taxonomy" id="401562"/>
    <lineage>
        <taxon>Bacteria</taxon>
        <taxon>Pseudomonadati</taxon>
        <taxon>Pseudomonadota</taxon>
        <taxon>Alphaproteobacteria</taxon>
        <taxon>Hyphomicrobiales</taxon>
        <taxon>Aurantimonadaceae</taxon>
        <taxon>Aureimonas</taxon>
    </lineage>
</organism>
<evidence type="ECO:0000259" key="1">
    <source>
        <dbReference type="Pfam" id="PF01048"/>
    </source>
</evidence>
<gene>
    <name evidence="2" type="ORF">NS226_08915</name>
</gene>
<dbReference type="InterPro" id="IPR035994">
    <property type="entry name" value="Nucleoside_phosphorylase_sf"/>
</dbReference>
<evidence type="ECO:0000313" key="3">
    <source>
        <dbReference type="Proteomes" id="UP000078272"/>
    </source>
</evidence>
<dbReference type="GO" id="GO:0008782">
    <property type="term" value="F:adenosylhomocysteine nucleosidase activity"/>
    <property type="evidence" value="ECO:0007669"/>
    <property type="project" value="UniProtKB-EC"/>
</dbReference>
<dbReference type="eggNOG" id="COG0775">
    <property type="taxonomic scope" value="Bacteria"/>
</dbReference>
<dbReference type="InterPro" id="IPR000845">
    <property type="entry name" value="Nucleoside_phosphorylase_d"/>
</dbReference>
<dbReference type="Proteomes" id="UP000078272">
    <property type="component" value="Unassembled WGS sequence"/>
</dbReference>
<keyword evidence="2" id="KW-0378">Hydrolase</keyword>
<sequence>MSEATTHAVEIWGGRRILFVMAAPAEYGAELQRRIRPLMTGIGPIEAALETGIALQRLQDQGTPPDLLVSLGSAGARHLEQGRVYQASSVSWRDIDASPLGFTKGVTPLVDHPVAVPLAAPLPGIPAARLSTGGNVVSGLGYETIDADMVDMETFAVWRAAHRFAVPLLALRGISDGAEELRQYTDWTALLPTLDRELAMALDHLKRGLEEGTLTV</sequence>
<reference evidence="2 3" key="1">
    <citation type="journal article" date="2016" name="Front. Microbiol.">
        <title>Genomic Resource of Rice Seed Associated Bacteria.</title>
        <authorList>
            <person name="Midha S."/>
            <person name="Bansal K."/>
            <person name="Sharma S."/>
            <person name="Kumar N."/>
            <person name="Patil P.P."/>
            <person name="Chaudhry V."/>
            <person name="Patil P.B."/>
        </authorList>
    </citation>
    <scope>NUCLEOTIDE SEQUENCE [LARGE SCALE GENOMIC DNA]</scope>
    <source>
        <strain evidence="2 3">NS226</strain>
    </source>
</reference>
<feature type="domain" description="Nucleoside phosphorylase" evidence="1">
    <location>
        <begin position="142"/>
        <end position="188"/>
    </location>
</feature>
<dbReference type="Pfam" id="PF01048">
    <property type="entry name" value="PNP_UDP_1"/>
    <property type="match status" value="1"/>
</dbReference>
<dbReference type="AlphaFoldDB" id="A0A175R8Q5"/>
<dbReference type="InterPro" id="IPR010050">
    <property type="entry name" value="MTA_SAH_nuc_hyp"/>
</dbReference>
<protein>
    <submittedName>
        <fullName evidence="2">5'-methylthioadenosine nucleosidase</fullName>
        <ecNumber evidence="2">3.2.2.9</ecNumber>
    </submittedName>
</protein>
<accession>A0A175R8Q5</accession>
<comment type="caution">
    <text evidence="2">The sequence shown here is derived from an EMBL/GenBank/DDBJ whole genome shotgun (WGS) entry which is preliminary data.</text>
</comment>
<proteinExistence type="predicted"/>
<dbReference type="GO" id="GO:0009116">
    <property type="term" value="P:nucleoside metabolic process"/>
    <property type="evidence" value="ECO:0007669"/>
    <property type="project" value="InterPro"/>
</dbReference>
<dbReference type="Gene3D" id="3.40.50.1580">
    <property type="entry name" value="Nucleoside phosphorylase domain"/>
    <property type="match status" value="1"/>
</dbReference>
<dbReference type="STRING" id="401562.NS365_10470"/>
<dbReference type="SUPFAM" id="SSF53167">
    <property type="entry name" value="Purine and uridine phosphorylases"/>
    <property type="match status" value="1"/>
</dbReference>
<dbReference type="EMBL" id="LDPZ01000018">
    <property type="protein sequence ID" value="KTQ95990.1"/>
    <property type="molecule type" value="Genomic_DNA"/>
</dbReference>
<dbReference type="EC" id="3.2.2.9" evidence="2"/>
<evidence type="ECO:0000313" key="2">
    <source>
        <dbReference type="EMBL" id="KTQ95990.1"/>
    </source>
</evidence>